<evidence type="ECO:0000313" key="2">
    <source>
        <dbReference type="Proteomes" id="UP000002852"/>
    </source>
</evidence>
<keyword evidence="2" id="KW-1185">Reference proteome</keyword>
<dbReference type="Ensembl" id="ENSXMAT00000034108.1">
    <property type="protein sequence ID" value="ENSXMAP00000027052.1"/>
    <property type="gene ID" value="ENSXMAG00000021615.1"/>
</dbReference>
<dbReference type="AlphaFoldDB" id="A0A3B5Q851"/>
<sequence>MLTVPDLRGSPPSEAVSTSVCVSSFSRSRAFCKTISMNVPPSGWFCTSNLKWSKGFKTYL</sequence>
<accession>A0A3B5Q851</accession>
<reference evidence="1" key="4">
    <citation type="submission" date="2025-09" db="UniProtKB">
        <authorList>
            <consortium name="Ensembl"/>
        </authorList>
    </citation>
    <scope>IDENTIFICATION</scope>
    <source>
        <strain evidence="1">JP 163 A</strain>
    </source>
</reference>
<dbReference type="InParanoid" id="A0A3B5Q851"/>
<reference evidence="2" key="2">
    <citation type="journal article" date="2013" name="Nat. Genet.">
        <title>The genome of the platyfish, Xiphophorus maculatus, provides insights into evolutionary adaptation and several complex traits.</title>
        <authorList>
            <person name="Schartl M."/>
            <person name="Walter R.B."/>
            <person name="Shen Y."/>
            <person name="Garcia T."/>
            <person name="Catchen J."/>
            <person name="Amores A."/>
            <person name="Braasch I."/>
            <person name="Chalopin D."/>
            <person name="Volff J.N."/>
            <person name="Lesch K.P."/>
            <person name="Bisazza A."/>
            <person name="Minx P."/>
            <person name="Hillier L."/>
            <person name="Wilson R.K."/>
            <person name="Fuerstenberg S."/>
            <person name="Boore J."/>
            <person name="Searle S."/>
            <person name="Postlethwait J.H."/>
            <person name="Warren W.C."/>
        </authorList>
    </citation>
    <scope>NUCLEOTIDE SEQUENCE [LARGE SCALE GENOMIC DNA]</scope>
    <source>
        <strain evidence="2">JP 163 A</strain>
    </source>
</reference>
<dbReference type="Proteomes" id="UP000002852">
    <property type="component" value="Unassembled WGS sequence"/>
</dbReference>
<dbReference type="OMA" id="CKTISMN"/>
<evidence type="ECO:0000313" key="1">
    <source>
        <dbReference type="Ensembl" id="ENSXMAP00000027052.1"/>
    </source>
</evidence>
<protein>
    <submittedName>
        <fullName evidence="1">Uncharacterized protein</fullName>
    </submittedName>
</protein>
<reference evidence="2" key="1">
    <citation type="submission" date="2012-01" db="EMBL/GenBank/DDBJ databases">
        <authorList>
            <person name="Walter R."/>
            <person name="Schartl M."/>
            <person name="Warren W."/>
        </authorList>
    </citation>
    <scope>NUCLEOTIDE SEQUENCE [LARGE SCALE GENOMIC DNA]</scope>
    <source>
        <strain evidence="2">JP 163 A</strain>
    </source>
</reference>
<proteinExistence type="predicted"/>
<reference evidence="1" key="3">
    <citation type="submission" date="2025-08" db="UniProtKB">
        <authorList>
            <consortium name="Ensembl"/>
        </authorList>
    </citation>
    <scope>IDENTIFICATION</scope>
    <source>
        <strain evidence="1">JP 163 A</strain>
    </source>
</reference>
<organism evidence="1 2">
    <name type="scientific">Xiphophorus maculatus</name>
    <name type="common">Southern platyfish</name>
    <name type="synonym">Platypoecilus maculatus</name>
    <dbReference type="NCBI Taxonomy" id="8083"/>
    <lineage>
        <taxon>Eukaryota</taxon>
        <taxon>Metazoa</taxon>
        <taxon>Chordata</taxon>
        <taxon>Craniata</taxon>
        <taxon>Vertebrata</taxon>
        <taxon>Euteleostomi</taxon>
        <taxon>Actinopterygii</taxon>
        <taxon>Neopterygii</taxon>
        <taxon>Teleostei</taxon>
        <taxon>Neoteleostei</taxon>
        <taxon>Acanthomorphata</taxon>
        <taxon>Ovalentaria</taxon>
        <taxon>Atherinomorphae</taxon>
        <taxon>Cyprinodontiformes</taxon>
        <taxon>Poeciliidae</taxon>
        <taxon>Poeciliinae</taxon>
        <taxon>Xiphophorus</taxon>
    </lineage>
</organism>
<name>A0A3B5Q851_XIPMA</name>
<dbReference type="GeneTree" id="ENSGT01110000271627"/>